<dbReference type="PANTHER" id="PTHR23310">
    <property type="entry name" value="ACYL-COA-BINDING PROTEIN, ACBP"/>
    <property type="match status" value="1"/>
</dbReference>
<dbReference type="Gene3D" id="1.20.80.10">
    <property type="match status" value="1"/>
</dbReference>
<evidence type="ECO:0000259" key="2">
    <source>
        <dbReference type="PROSITE" id="PS51228"/>
    </source>
</evidence>
<dbReference type="OrthoDB" id="346910at2759"/>
<dbReference type="GO" id="GO:0000062">
    <property type="term" value="F:fatty-acyl-CoA binding"/>
    <property type="evidence" value="ECO:0007669"/>
    <property type="project" value="InterPro"/>
</dbReference>
<keyword evidence="1" id="KW-0446">Lipid-binding</keyword>
<sequence>MVSIDVCCLQFEQASELAKNFSKKPSDSEFLEFYGLFKQATVGDVNIDKPGALDLKKKAMWEAWNSHKGLSTDAAKEAYVKVYEKYAPKYA</sequence>
<protein>
    <submittedName>
        <fullName evidence="4">Acyl-CoA-binding protein homolog</fullName>
    </submittedName>
</protein>
<dbReference type="PRINTS" id="PR00689">
    <property type="entry name" value="ACOABINDINGP"/>
</dbReference>
<dbReference type="GO" id="GO:0006631">
    <property type="term" value="P:fatty acid metabolic process"/>
    <property type="evidence" value="ECO:0007669"/>
    <property type="project" value="TreeGrafter"/>
</dbReference>
<feature type="domain" description="ACB" evidence="2">
    <location>
        <begin position="7"/>
        <end position="91"/>
    </location>
</feature>
<dbReference type="Pfam" id="PF00887">
    <property type="entry name" value="ACBP"/>
    <property type="match status" value="1"/>
</dbReference>
<dbReference type="InterPro" id="IPR035984">
    <property type="entry name" value="Acyl-CoA-binding_sf"/>
</dbReference>
<keyword evidence="3" id="KW-1185">Reference proteome</keyword>
<reference evidence="4" key="1">
    <citation type="submission" date="2025-08" db="UniProtKB">
        <authorList>
            <consortium name="RefSeq"/>
        </authorList>
    </citation>
    <scope>IDENTIFICATION</scope>
    <source>
        <strain evidence="4">11010-0011.00</strain>
        <tissue evidence="4">Whole body</tissue>
    </source>
</reference>
<organism evidence="3 4">
    <name type="scientific">Drosophila lebanonensis</name>
    <name type="common">Fruit fly</name>
    <name type="synonym">Scaptodrosophila lebanonensis</name>
    <dbReference type="NCBI Taxonomy" id="7225"/>
    <lineage>
        <taxon>Eukaryota</taxon>
        <taxon>Metazoa</taxon>
        <taxon>Ecdysozoa</taxon>
        <taxon>Arthropoda</taxon>
        <taxon>Hexapoda</taxon>
        <taxon>Insecta</taxon>
        <taxon>Pterygota</taxon>
        <taxon>Neoptera</taxon>
        <taxon>Endopterygota</taxon>
        <taxon>Diptera</taxon>
        <taxon>Brachycera</taxon>
        <taxon>Muscomorpha</taxon>
        <taxon>Ephydroidea</taxon>
        <taxon>Drosophilidae</taxon>
        <taxon>Scaptodrosophila</taxon>
    </lineage>
</organism>
<dbReference type="PROSITE" id="PS51228">
    <property type="entry name" value="ACB_2"/>
    <property type="match status" value="1"/>
</dbReference>
<dbReference type="RefSeq" id="XP_030385739.1">
    <property type="nucleotide sequence ID" value="XM_030529879.1"/>
</dbReference>
<gene>
    <name evidence="4" type="primary">LOC115632649</name>
</gene>
<dbReference type="SUPFAM" id="SSF47027">
    <property type="entry name" value="Acyl-CoA binding protein"/>
    <property type="match status" value="1"/>
</dbReference>
<dbReference type="Proteomes" id="UP000504634">
    <property type="component" value="Unplaced"/>
</dbReference>
<evidence type="ECO:0000313" key="3">
    <source>
        <dbReference type="Proteomes" id="UP000504634"/>
    </source>
</evidence>
<dbReference type="GeneID" id="115632649"/>
<evidence type="ECO:0000256" key="1">
    <source>
        <dbReference type="ARBA" id="ARBA00023121"/>
    </source>
</evidence>
<dbReference type="PANTHER" id="PTHR23310:SF137">
    <property type="entry name" value="ACYL-COA BINDING PROTEIN 3, ISOFORM A-RELATED"/>
    <property type="match status" value="1"/>
</dbReference>
<evidence type="ECO:0000313" key="4">
    <source>
        <dbReference type="RefSeq" id="XP_030385739.1"/>
    </source>
</evidence>
<dbReference type="AlphaFoldDB" id="A0A6J2UBJ7"/>
<accession>A0A6J2UBJ7</accession>
<proteinExistence type="predicted"/>
<dbReference type="InterPro" id="IPR014352">
    <property type="entry name" value="FERM/acyl-CoA-bd_prot_sf"/>
</dbReference>
<dbReference type="InterPro" id="IPR000582">
    <property type="entry name" value="Acyl-CoA-binding_protein"/>
</dbReference>
<name>A0A6J2UBJ7_DROLE</name>